<evidence type="ECO:0000313" key="2">
    <source>
        <dbReference type="EMBL" id="MDT0295841.1"/>
    </source>
</evidence>
<protein>
    <submittedName>
        <fullName evidence="2">Uncharacterized protein</fullName>
    </submittedName>
</protein>
<comment type="caution">
    <text evidence="2">The sequence shown here is derived from an EMBL/GenBank/DDBJ whole genome shotgun (WGS) entry which is preliminary data.</text>
</comment>
<evidence type="ECO:0000256" key="1">
    <source>
        <dbReference type="SAM" id="SignalP"/>
    </source>
</evidence>
<dbReference type="EMBL" id="JAVRBG010000022">
    <property type="protein sequence ID" value="MDT0295841.1"/>
    <property type="molecule type" value="Genomic_DNA"/>
</dbReference>
<proteinExistence type="predicted"/>
<evidence type="ECO:0000313" key="3">
    <source>
        <dbReference type="Proteomes" id="UP001182991"/>
    </source>
</evidence>
<name>A0ABU2KM99_9FLAO</name>
<organism evidence="2 3">
    <name type="scientific">Mesonia ostreae</name>
    <dbReference type="NCBI Taxonomy" id="861110"/>
    <lineage>
        <taxon>Bacteria</taxon>
        <taxon>Pseudomonadati</taxon>
        <taxon>Bacteroidota</taxon>
        <taxon>Flavobacteriia</taxon>
        <taxon>Flavobacteriales</taxon>
        <taxon>Flavobacteriaceae</taxon>
        <taxon>Mesonia</taxon>
    </lineage>
</organism>
<dbReference type="RefSeq" id="WP_311402768.1">
    <property type="nucleotide sequence ID" value="NZ_JAVRBG010000022.1"/>
</dbReference>
<keyword evidence="3" id="KW-1185">Reference proteome</keyword>
<keyword evidence="1" id="KW-0732">Signal</keyword>
<gene>
    <name evidence="2" type="ORF">RLT85_14505</name>
</gene>
<reference evidence="3" key="1">
    <citation type="submission" date="2023-07" db="EMBL/GenBank/DDBJ databases">
        <title>Isolating and identifying novel microbial strains from the Mariana Trench.</title>
        <authorList>
            <person name="Fu H."/>
        </authorList>
    </citation>
    <scope>NUCLEOTIDE SEQUENCE [LARGE SCALE GENOMIC DNA]</scope>
    <source>
        <strain evidence="3">T-y2</strain>
    </source>
</reference>
<sequence>MKKATLLLILLSLSISPFSFAQEREKLDSVFINNKDLLAREVILKFKKKIAENYFVDTISLTIKKEFIQKLSYLDFEIEPKKLKLVPKNRREEFKKEIDRFANKTKNSNSTSSFESTFAFQQKSLEKASIKSISAPKITSAEVKLRDFPKLIEEFETILSKYIDKEDHFTIKTGVFPIDRDLAINDKSLSYENESQHALNTYSWPKEKIINPGLMPFLSHEEAYDYKIKKTFFYQEQKAYKINFKPKKNRAKLTGFCIISTEDFALLRAKYELVEGEKAWGVNLKFPLGVKVNQPLYFGELSYKKNTSGKYIPTYYELSEGEYTYLHRDILIKTQTGFFKRSDKLKINFLMESQEVTTQKFSFSAF</sequence>
<feature type="chain" id="PRO_5046865053" evidence="1">
    <location>
        <begin position="22"/>
        <end position="366"/>
    </location>
</feature>
<feature type="signal peptide" evidence="1">
    <location>
        <begin position="1"/>
        <end position="21"/>
    </location>
</feature>
<accession>A0ABU2KM99</accession>
<dbReference type="Proteomes" id="UP001182991">
    <property type="component" value="Unassembled WGS sequence"/>
</dbReference>